<gene>
    <name evidence="1" type="ORF">J2W91_001856</name>
</gene>
<sequence>MKVKVMGGFLAWFLVSFLLSIAALSVMMLYASTYVEAASYIDASHLITMSSS</sequence>
<dbReference type="RefSeq" id="WP_156395538.1">
    <property type="nucleotide sequence ID" value="NZ_JAVDTR010000004.1"/>
</dbReference>
<proteinExistence type="predicted"/>
<name>A0AAP5H3J9_PAEAM</name>
<evidence type="ECO:0000313" key="1">
    <source>
        <dbReference type="EMBL" id="MDR6723404.1"/>
    </source>
</evidence>
<evidence type="ECO:0000313" key="2">
    <source>
        <dbReference type="Proteomes" id="UP001254832"/>
    </source>
</evidence>
<accession>A0AAP5H3J9</accession>
<dbReference type="Proteomes" id="UP001254832">
    <property type="component" value="Unassembled WGS sequence"/>
</dbReference>
<dbReference type="AlphaFoldDB" id="A0AAP5H3J9"/>
<reference evidence="1" key="1">
    <citation type="submission" date="2023-07" db="EMBL/GenBank/DDBJ databases">
        <title>Sorghum-associated microbial communities from plants grown in Nebraska, USA.</title>
        <authorList>
            <person name="Schachtman D."/>
        </authorList>
    </citation>
    <scope>NUCLEOTIDE SEQUENCE</scope>
    <source>
        <strain evidence="1">BE80</strain>
    </source>
</reference>
<comment type="caution">
    <text evidence="1">The sequence shown here is derived from an EMBL/GenBank/DDBJ whole genome shotgun (WGS) entry which is preliminary data.</text>
</comment>
<organism evidence="1 2">
    <name type="scientific">Paenibacillus amylolyticus</name>
    <dbReference type="NCBI Taxonomy" id="1451"/>
    <lineage>
        <taxon>Bacteria</taxon>
        <taxon>Bacillati</taxon>
        <taxon>Bacillota</taxon>
        <taxon>Bacilli</taxon>
        <taxon>Bacillales</taxon>
        <taxon>Paenibacillaceae</taxon>
        <taxon>Paenibacillus</taxon>
    </lineage>
</organism>
<dbReference type="EMBL" id="JAVDTR010000004">
    <property type="protein sequence ID" value="MDR6723404.1"/>
    <property type="molecule type" value="Genomic_DNA"/>
</dbReference>
<protein>
    <submittedName>
        <fullName evidence="1">Uncharacterized protein</fullName>
    </submittedName>
</protein>